<dbReference type="Pfam" id="PF11716">
    <property type="entry name" value="MDMPI_N"/>
    <property type="match status" value="1"/>
</dbReference>
<dbReference type="Proteomes" id="UP000564496">
    <property type="component" value="Unassembled WGS sequence"/>
</dbReference>
<evidence type="ECO:0000313" key="3">
    <source>
        <dbReference type="Proteomes" id="UP000564496"/>
    </source>
</evidence>
<dbReference type="NCBIfam" id="TIGR03086">
    <property type="entry name" value="TIGR03086 family metal-binding protein"/>
    <property type="match status" value="1"/>
</dbReference>
<dbReference type="SUPFAM" id="SSF109854">
    <property type="entry name" value="DinB/YfiT-like putative metalloenzymes"/>
    <property type="match status" value="1"/>
</dbReference>
<dbReference type="InterPro" id="IPR017517">
    <property type="entry name" value="Maleyloyr_isom"/>
</dbReference>
<dbReference type="NCBIfam" id="TIGR03083">
    <property type="entry name" value="maleylpyruvate isomerase family mycothiol-dependent enzyme"/>
    <property type="match status" value="1"/>
</dbReference>
<dbReference type="EMBL" id="JACBZR010000001">
    <property type="protein sequence ID" value="NYI80683.1"/>
    <property type="molecule type" value="Genomic_DNA"/>
</dbReference>
<evidence type="ECO:0000259" key="1">
    <source>
        <dbReference type="Pfam" id="PF11716"/>
    </source>
</evidence>
<dbReference type="InterPro" id="IPR017520">
    <property type="entry name" value="CHP03086"/>
</dbReference>
<feature type="domain" description="Mycothiol-dependent maleylpyruvate isomerase metal-binding" evidence="1">
    <location>
        <begin position="17"/>
        <end position="127"/>
    </location>
</feature>
<reference evidence="2 3" key="1">
    <citation type="submission" date="2020-07" db="EMBL/GenBank/DDBJ databases">
        <title>Sequencing the genomes of 1000 actinobacteria strains.</title>
        <authorList>
            <person name="Klenk H.-P."/>
        </authorList>
    </citation>
    <scope>NUCLEOTIDE SEQUENCE [LARGE SCALE GENOMIC DNA]</scope>
    <source>
        <strain evidence="2 3">DSM 26487</strain>
    </source>
</reference>
<dbReference type="RefSeq" id="WP_246321583.1">
    <property type="nucleotide sequence ID" value="NZ_JACBZR010000001.1"/>
</dbReference>
<proteinExistence type="predicted"/>
<organism evidence="2 3">
    <name type="scientific">Nocardioides panzhihuensis</name>
    <dbReference type="NCBI Taxonomy" id="860243"/>
    <lineage>
        <taxon>Bacteria</taxon>
        <taxon>Bacillati</taxon>
        <taxon>Actinomycetota</taxon>
        <taxon>Actinomycetes</taxon>
        <taxon>Propionibacteriales</taxon>
        <taxon>Nocardioidaceae</taxon>
        <taxon>Nocardioides</taxon>
    </lineage>
</organism>
<dbReference type="AlphaFoldDB" id="A0A7Z0DSE8"/>
<evidence type="ECO:0000313" key="2">
    <source>
        <dbReference type="EMBL" id="NYI80683.1"/>
    </source>
</evidence>
<accession>A0A7Z0DSE8</accession>
<keyword evidence="3" id="KW-1185">Reference proteome</keyword>
<gene>
    <name evidence="2" type="ORF">BJ988_005331</name>
</gene>
<sequence length="190" mass="20613">MSVADLSAREQHAYDAARFAEIVDSVRSAEDWTRPSPVAAWTALDVVSHLIEWSRGFIQGSAGVELAPLDVAADPAAAWKTHTADVQALFDDPAGRMASNPHMGDKPLDATLSEIYTPDIWMHSWDLSRALGRDFDLGSERAAGMLAGATAMEDAMRASGQFGPRFEVRTGAPPQEQLLGFIGRDPYWKG</sequence>
<name>A0A7Z0DSE8_9ACTN</name>
<dbReference type="InterPro" id="IPR034660">
    <property type="entry name" value="DinB/YfiT-like"/>
</dbReference>
<protein>
    <submittedName>
        <fullName evidence="2">Uncharacterized protein (TIGR03086 family)</fullName>
    </submittedName>
</protein>
<comment type="caution">
    <text evidence="2">The sequence shown here is derived from an EMBL/GenBank/DDBJ whole genome shotgun (WGS) entry which is preliminary data.</text>
</comment>
<dbReference type="InterPro" id="IPR024344">
    <property type="entry name" value="MDMPI_metal-binding"/>
</dbReference>
<dbReference type="GO" id="GO:0046872">
    <property type="term" value="F:metal ion binding"/>
    <property type="evidence" value="ECO:0007669"/>
    <property type="project" value="InterPro"/>
</dbReference>